<comment type="caution">
    <text evidence="11">The sequence shown here is derived from an EMBL/GenBank/DDBJ whole genome shotgun (WGS) entry which is preliminary data.</text>
</comment>
<name>A0AA41BWR7_9GAMM</name>
<accession>A0AA41BWR7</accession>
<dbReference type="InterPro" id="IPR004468">
    <property type="entry name" value="CTP_synthase"/>
</dbReference>
<evidence type="ECO:0000256" key="1">
    <source>
        <dbReference type="ARBA" id="ARBA00005171"/>
    </source>
</evidence>
<dbReference type="Gene3D" id="3.40.50.880">
    <property type="match status" value="1"/>
</dbReference>
<dbReference type="EC" id="6.3.4.2" evidence="3"/>
<dbReference type="GO" id="GO:0006241">
    <property type="term" value="P:CTP biosynthetic process"/>
    <property type="evidence" value="ECO:0007669"/>
    <property type="project" value="TreeGrafter"/>
</dbReference>
<evidence type="ECO:0000256" key="4">
    <source>
        <dbReference type="ARBA" id="ARBA00022598"/>
    </source>
</evidence>
<dbReference type="GO" id="GO:0005829">
    <property type="term" value="C:cytosol"/>
    <property type="evidence" value="ECO:0007669"/>
    <property type="project" value="TreeGrafter"/>
</dbReference>
<comment type="catalytic activity">
    <reaction evidence="9">
        <text>UTP + L-glutamine + ATP + H2O = CTP + L-glutamate + ADP + phosphate + 2 H(+)</text>
        <dbReference type="Rhea" id="RHEA:26426"/>
        <dbReference type="ChEBI" id="CHEBI:15377"/>
        <dbReference type="ChEBI" id="CHEBI:15378"/>
        <dbReference type="ChEBI" id="CHEBI:29985"/>
        <dbReference type="ChEBI" id="CHEBI:30616"/>
        <dbReference type="ChEBI" id="CHEBI:37563"/>
        <dbReference type="ChEBI" id="CHEBI:43474"/>
        <dbReference type="ChEBI" id="CHEBI:46398"/>
        <dbReference type="ChEBI" id="CHEBI:58359"/>
        <dbReference type="ChEBI" id="CHEBI:456216"/>
        <dbReference type="EC" id="6.3.4.2"/>
    </reaction>
</comment>
<dbReference type="Pfam" id="PF00117">
    <property type="entry name" value="GATase"/>
    <property type="match status" value="1"/>
</dbReference>
<evidence type="ECO:0000256" key="3">
    <source>
        <dbReference type="ARBA" id="ARBA00012291"/>
    </source>
</evidence>
<evidence type="ECO:0000256" key="9">
    <source>
        <dbReference type="ARBA" id="ARBA00047781"/>
    </source>
</evidence>
<evidence type="ECO:0000259" key="10">
    <source>
        <dbReference type="Pfam" id="PF00117"/>
    </source>
</evidence>
<proteinExistence type="inferred from homology"/>
<dbReference type="Proteomes" id="UP000705283">
    <property type="component" value="Unassembled WGS sequence"/>
</dbReference>
<feature type="domain" description="Glutamine amidotransferase" evidence="10">
    <location>
        <begin position="35"/>
        <end position="201"/>
    </location>
</feature>
<dbReference type="SUPFAM" id="SSF52317">
    <property type="entry name" value="Class I glutamine amidotransferase-like"/>
    <property type="match status" value="1"/>
</dbReference>
<comment type="similarity">
    <text evidence="2">Belongs to the CTP synthase family.</text>
</comment>
<dbReference type="InterPro" id="IPR029062">
    <property type="entry name" value="Class_I_gatase-like"/>
</dbReference>
<reference evidence="11" key="1">
    <citation type="submission" date="2020-11" db="EMBL/GenBank/DDBJ databases">
        <authorList>
            <person name="Lee S.D."/>
        </authorList>
    </citation>
    <scope>NUCLEOTIDE SEQUENCE</scope>
    <source>
        <strain evidence="11">SAP-2</strain>
    </source>
</reference>
<evidence type="ECO:0000256" key="5">
    <source>
        <dbReference type="ARBA" id="ARBA00022741"/>
    </source>
</evidence>
<keyword evidence="4" id="KW-0436">Ligase</keyword>
<evidence type="ECO:0000256" key="2">
    <source>
        <dbReference type="ARBA" id="ARBA00007533"/>
    </source>
</evidence>
<keyword evidence="5" id="KW-0547">Nucleotide-binding</keyword>
<reference evidence="11" key="2">
    <citation type="submission" date="2022-09" db="EMBL/GenBank/DDBJ databases">
        <title>Rouxiella aceris sp. nov., isolated from tree sap and emended description of the genus Rhouxiella.</title>
        <authorList>
            <person name="Kim I.S."/>
        </authorList>
    </citation>
    <scope>NUCLEOTIDE SEQUENCE</scope>
    <source>
        <strain evidence="11">SAP-2</strain>
    </source>
</reference>
<keyword evidence="6" id="KW-0067">ATP-binding</keyword>
<dbReference type="AlphaFoldDB" id="A0AA41BWR7"/>
<dbReference type="PANTHER" id="PTHR11550:SF0">
    <property type="entry name" value="CTP SYNTHASE-RELATED"/>
    <property type="match status" value="1"/>
</dbReference>
<evidence type="ECO:0000313" key="11">
    <source>
        <dbReference type="EMBL" id="MBF6637485.1"/>
    </source>
</evidence>
<dbReference type="GO" id="GO:0003883">
    <property type="term" value="F:CTP synthase activity"/>
    <property type="evidence" value="ECO:0007669"/>
    <property type="project" value="UniProtKB-EC"/>
</dbReference>
<dbReference type="InterPro" id="IPR017926">
    <property type="entry name" value="GATASE"/>
</dbReference>
<dbReference type="GO" id="GO:0019856">
    <property type="term" value="P:pyrimidine nucleobase biosynthetic process"/>
    <property type="evidence" value="ECO:0007669"/>
    <property type="project" value="TreeGrafter"/>
</dbReference>
<organism evidence="11 12">
    <name type="scientific">Rouxiella silvae</name>
    <dbReference type="NCBI Taxonomy" id="1646373"/>
    <lineage>
        <taxon>Bacteria</taxon>
        <taxon>Pseudomonadati</taxon>
        <taxon>Pseudomonadota</taxon>
        <taxon>Gammaproteobacteria</taxon>
        <taxon>Enterobacterales</taxon>
        <taxon>Yersiniaceae</taxon>
        <taxon>Rouxiella</taxon>
    </lineage>
</organism>
<evidence type="ECO:0000313" key="12">
    <source>
        <dbReference type="Proteomes" id="UP000705283"/>
    </source>
</evidence>
<dbReference type="GO" id="GO:0042802">
    <property type="term" value="F:identical protein binding"/>
    <property type="evidence" value="ECO:0007669"/>
    <property type="project" value="TreeGrafter"/>
</dbReference>
<dbReference type="NCBIfam" id="NF004836">
    <property type="entry name" value="PRK06186.1"/>
    <property type="match status" value="1"/>
</dbReference>
<comment type="pathway">
    <text evidence="1">Pyrimidine metabolism; CTP biosynthesis via de novo pathway; CTP from UDP: step 2/2.</text>
</comment>
<evidence type="ECO:0000256" key="7">
    <source>
        <dbReference type="ARBA" id="ARBA00022962"/>
    </source>
</evidence>
<dbReference type="EMBL" id="JADMKS010000005">
    <property type="protein sequence ID" value="MBF6637485.1"/>
    <property type="molecule type" value="Genomic_DNA"/>
</dbReference>
<dbReference type="RefSeq" id="WP_055769994.1">
    <property type="nucleotide sequence ID" value="NZ_JADMKS010000005.1"/>
</dbReference>
<evidence type="ECO:0000256" key="8">
    <source>
        <dbReference type="ARBA" id="ARBA00022975"/>
    </source>
</evidence>
<dbReference type="GO" id="GO:0005524">
    <property type="term" value="F:ATP binding"/>
    <property type="evidence" value="ECO:0007669"/>
    <property type="project" value="UniProtKB-KW"/>
</dbReference>
<dbReference type="PANTHER" id="PTHR11550">
    <property type="entry name" value="CTP SYNTHASE"/>
    <property type="match status" value="1"/>
</dbReference>
<sequence>MNSQIRIALVGDFRSEVVAHQAIPLAVQLAADSLQLNVSAEWLPTPSVTDACVLEAFDAIWVVPASPYLHDEGAFLAITWARENNIPFLGSCGGFQYATVEYARNVLGWEDAAHAETDTEGRMVILPLVCSLIEKTGDIRIKEGSVIAKAYGQLYTHEGYHCSFGVNPDFVSELEDYPLRITAWDSEGDVRGIELPDHKFFVATLFQSERAALRGELSPLVVELIRAASQ</sequence>
<keyword evidence="8" id="KW-0665">Pyrimidine biosynthesis</keyword>
<gene>
    <name evidence="11" type="ORF">ITX54_12530</name>
</gene>
<evidence type="ECO:0000256" key="6">
    <source>
        <dbReference type="ARBA" id="ARBA00022840"/>
    </source>
</evidence>
<protein>
    <recommendedName>
        <fullName evidence="3">CTP synthase (glutamine hydrolyzing)</fullName>
        <ecNumber evidence="3">6.3.4.2</ecNumber>
    </recommendedName>
</protein>
<keyword evidence="7" id="KW-0315">Glutamine amidotransferase</keyword>